<feature type="signal peptide" evidence="2">
    <location>
        <begin position="1"/>
        <end position="24"/>
    </location>
</feature>
<dbReference type="InterPro" id="IPR025493">
    <property type="entry name" value="DUF4384"/>
</dbReference>
<sequence length="757" mass="82963">MALRAFGIAIATGLVVGAAGLSLAQEAKAPVSASADAIAPPTDPVARAAFDVLDAHCARCHQTGKLVDRERPAKNFGNILKLDEIAANPHYILPGNPLGSKLFRQIVDKEMPYDIYYEGSSHKPPSEADLKALEAWVSALGTKAVASCETHKFITPDDMVSFMVADLEKQRPQRRGTTRYLTLTHLTNICADPAAMKVYQQGAVKFLNSLSRSSDVVKLETVDPEGSILRFNLLDLGWKPADWDNVIAVYPYNAVPDTEFSRALASGAATAIPYVRADWFVFTASQPPLYDVLLQLPNTFQQLAREQGVDVEANIRNFVAQRAAFQRSGVSQNNRLIERHPSRNGFFWTSYDFSGNRDRQSLFSFPLGPTGPNAFHHDGGETIYSLPNGFQAYYLNTAKGDRLDKGPTAIVRDPSRKDFSVTNGISCMGCHDQGMRKAKDDVRELVLQGRTFPKDVRDAVEGLYPPHDKMDALIEDDAKRFADAMKRAGLDPALKLNGIEMINALAKRYEDDLDLTLAAAELGLKKSEFNEGVADVEQKFKPLVRRLAQGAVPRDQFEVSFRGVAPDLTDLKLVSIRNARPVQPVPQQVRNSDDLSLTSDRDSYRLGDTPVFTIVSPRDCFLTLTDIDERGEGTVLLPNAFQRDNFIRAGVPVQFPGTGAPFQFRMKDKGTETVTAVCATQASGGDRIQHDFNKNQFTPVPNYTQTLARSIAVEPVRPGTPAVAGTTNTGAAAVSSREPPPAGSRTSLRAAIRLQVR</sequence>
<evidence type="ECO:0000256" key="1">
    <source>
        <dbReference type="SAM" id="MobiDB-lite"/>
    </source>
</evidence>
<dbReference type="Pfam" id="PF14326">
    <property type="entry name" value="DUF4384"/>
    <property type="match status" value="1"/>
</dbReference>
<dbReference type="PATRIC" id="fig|883079.3.peg.307"/>
<accession>K8PJH2</accession>
<feature type="region of interest" description="Disordered" evidence="1">
    <location>
        <begin position="719"/>
        <end position="746"/>
    </location>
</feature>
<name>K8PJH2_9BRAD</name>
<organism evidence="4 5">
    <name type="scientific">Afipia clevelandensis ATCC 49720</name>
    <dbReference type="NCBI Taxonomy" id="883079"/>
    <lineage>
        <taxon>Bacteria</taxon>
        <taxon>Pseudomonadati</taxon>
        <taxon>Pseudomonadota</taxon>
        <taxon>Alphaproteobacteria</taxon>
        <taxon>Hyphomicrobiales</taxon>
        <taxon>Nitrobacteraceae</taxon>
        <taxon>Afipia</taxon>
    </lineage>
</organism>
<keyword evidence="2" id="KW-0732">Signal</keyword>
<gene>
    <name evidence="4" type="ORF">HMPREF9696_00295</name>
</gene>
<dbReference type="Proteomes" id="UP000001095">
    <property type="component" value="Unassembled WGS sequence"/>
</dbReference>
<reference evidence="4 5" key="1">
    <citation type="submission" date="2012-04" db="EMBL/GenBank/DDBJ databases">
        <title>The Genome Sequence of Afipia clevelandensis ATCC 49720.</title>
        <authorList>
            <consortium name="The Broad Institute Genome Sequencing Platform"/>
            <person name="Earl A."/>
            <person name="Ward D."/>
            <person name="Feldgarden M."/>
            <person name="Gevers D."/>
            <person name="Huys G."/>
            <person name="Walker B."/>
            <person name="Young S.K."/>
            <person name="Zeng Q."/>
            <person name="Gargeya S."/>
            <person name="Fitzgerald M."/>
            <person name="Haas B."/>
            <person name="Abouelleil A."/>
            <person name="Alvarado L."/>
            <person name="Arachchi H.M."/>
            <person name="Berlin A."/>
            <person name="Chapman S.B."/>
            <person name="Goldberg J."/>
            <person name="Griggs A."/>
            <person name="Gujja S."/>
            <person name="Hansen M."/>
            <person name="Howarth C."/>
            <person name="Imamovic A."/>
            <person name="Larimer J."/>
            <person name="McCowen C."/>
            <person name="Montmayeur A."/>
            <person name="Murphy C."/>
            <person name="Neiman D."/>
            <person name="Pearson M."/>
            <person name="Priest M."/>
            <person name="Roberts A."/>
            <person name="Saif S."/>
            <person name="Shea T."/>
            <person name="Sisk P."/>
            <person name="Sykes S."/>
            <person name="Wortman J."/>
            <person name="Nusbaum C."/>
            <person name="Birren B."/>
        </authorList>
    </citation>
    <scope>NUCLEOTIDE SEQUENCE [LARGE SCALE GENOMIC DNA]</scope>
    <source>
        <strain evidence="4 5">ATCC 49720</strain>
    </source>
</reference>
<protein>
    <recommendedName>
        <fullName evidence="3">DUF4384 domain-containing protein</fullName>
    </recommendedName>
</protein>
<dbReference type="AlphaFoldDB" id="K8PJH2"/>
<keyword evidence="5" id="KW-1185">Reference proteome</keyword>
<proteinExistence type="predicted"/>
<evidence type="ECO:0000256" key="2">
    <source>
        <dbReference type="SAM" id="SignalP"/>
    </source>
</evidence>
<comment type="caution">
    <text evidence="4">The sequence shown here is derived from an EMBL/GenBank/DDBJ whole genome shotgun (WGS) entry which is preliminary data.</text>
</comment>
<dbReference type="HOGENOM" id="CLU_359339_0_0_5"/>
<evidence type="ECO:0000313" key="5">
    <source>
        <dbReference type="Proteomes" id="UP000001095"/>
    </source>
</evidence>
<feature type="domain" description="DUF4384" evidence="3">
    <location>
        <begin position="603"/>
        <end position="681"/>
    </location>
</feature>
<feature type="compositionally biased region" description="Low complexity" evidence="1">
    <location>
        <begin position="719"/>
        <end position="734"/>
    </location>
</feature>
<evidence type="ECO:0000313" key="4">
    <source>
        <dbReference type="EMBL" id="EKS42752.1"/>
    </source>
</evidence>
<feature type="chain" id="PRO_5003920256" description="DUF4384 domain-containing protein" evidence="2">
    <location>
        <begin position="25"/>
        <end position="757"/>
    </location>
</feature>
<evidence type="ECO:0000259" key="3">
    <source>
        <dbReference type="Pfam" id="PF14326"/>
    </source>
</evidence>
<dbReference type="EMBL" id="AGWY01000001">
    <property type="protein sequence ID" value="EKS42752.1"/>
    <property type="molecule type" value="Genomic_DNA"/>
</dbReference>